<name>E8ZGZ4_MYCHL</name>
<accession>E8ZGZ4</accession>
<dbReference type="HOGENOM" id="CLU_098620_3_0_14"/>
<gene>
    <name evidence="1" type="ordered locus">HF1_04070</name>
</gene>
<reference evidence="1 2" key="1">
    <citation type="journal article" date="2011" name="J. Bacteriol.">
        <title>Complete genome sequence of Mycoplasma haemofelis, a hemotropic mycoplasma.</title>
        <authorList>
            <person name="Barker E.N."/>
            <person name="Helps C.R."/>
            <person name="Peters I.R."/>
            <person name="Darby A.C."/>
            <person name="Radford A.D."/>
            <person name="Tasker S."/>
        </authorList>
    </citation>
    <scope>NUCLEOTIDE SEQUENCE [LARGE SCALE GENOMIC DNA]</scope>
    <source>
        <strain evidence="1 2">Langford 1</strain>
    </source>
</reference>
<dbReference type="Proteomes" id="UP000008637">
    <property type="component" value="Chromosome"/>
</dbReference>
<evidence type="ECO:0000313" key="2">
    <source>
        <dbReference type="Proteomes" id="UP000008637"/>
    </source>
</evidence>
<proteinExistence type="predicted"/>
<sequence length="215" mass="23830">MAVSTLTKSAALLGGIGSSVGDYFLVSNLSSNSQEEIKVVTSISDRLRSEGYTLLDFSNTTSNGWEKIKTAYKGEETGSRRFSEIKQTSDDALIAEIKDSCSKYLQGDSSNEDNYKMSRRWCIVPLSVKDKLKNKTFLNTENTTDDNTWAEMIKKNGANEFLTLTGDQGDDAKKTQIKKQCGEKAKLETTDINFEEALEKVGIWCTKETSAPQAQ</sequence>
<keyword evidence="2" id="KW-1185">Reference proteome</keyword>
<organism evidence="1 2">
    <name type="scientific">Mycoplasma haemofelis (strain Langford 1)</name>
    <name type="common">Haemobartonella felis</name>
    <dbReference type="NCBI Taxonomy" id="941640"/>
    <lineage>
        <taxon>Bacteria</taxon>
        <taxon>Bacillati</taxon>
        <taxon>Mycoplasmatota</taxon>
        <taxon>Mollicutes</taxon>
        <taxon>Mycoplasmataceae</taxon>
        <taxon>Mycoplasma</taxon>
    </lineage>
</organism>
<protein>
    <submittedName>
        <fullName evidence="1">Uncharacterized protein</fullName>
    </submittedName>
</protein>
<evidence type="ECO:0000313" key="1">
    <source>
        <dbReference type="EMBL" id="CBY92415.1"/>
    </source>
</evidence>
<dbReference type="OrthoDB" id="9801997at2"/>
<dbReference type="AlphaFoldDB" id="E8ZGZ4"/>
<dbReference type="KEGG" id="mha:HF1_04070"/>
<dbReference type="EMBL" id="FR773153">
    <property type="protein sequence ID" value="CBY92415.1"/>
    <property type="molecule type" value="Genomic_DNA"/>
</dbReference>